<accession>A0A5C3PW94</accession>
<organism evidence="2 3">
    <name type="scientific">Polyporus arcularius HHB13444</name>
    <dbReference type="NCBI Taxonomy" id="1314778"/>
    <lineage>
        <taxon>Eukaryota</taxon>
        <taxon>Fungi</taxon>
        <taxon>Dikarya</taxon>
        <taxon>Basidiomycota</taxon>
        <taxon>Agaricomycotina</taxon>
        <taxon>Agaricomycetes</taxon>
        <taxon>Polyporales</taxon>
        <taxon>Polyporaceae</taxon>
        <taxon>Polyporus</taxon>
    </lineage>
</organism>
<feature type="transmembrane region" description="Helical" evidence="1">
    <location>
        <begin position="12"/>
        <end position="32"/>
    </location>
</feature>
<sequence length="137" mass="15388">MADVTSSNSDLVIPILGLIIYVQVCSFLYSFARKLALPNVLKAADVNQARTLELLRRGVGVIPLDEHKALLSRYLKLAEFRDKVAGYRLRPLAGWNSGVRNWLGTVRGLREATESIFERYEREDIATVLDGDARKLV</sequence>
<evidence type="ECO:0000313" key="3">
    <source>
        <dbReference type="Proteomes" id="UP000308197"/>
    </source>
</evidence>
<dbReference type="Proteomes" id="UP000308197">
    <property type="component" value="Unassembled WGS sequence"/>
</dbReference>
<name>A0A5C3PW94_9APHY</name>
<evidence type="ECO:0000256" key="1">
    <source>
        <dbReference type="SAM" id="Phobius"/>
    </source>
</evidence>
<proteinExistence type="predicted"/>
<dbReference type="InParanoid" id="A0A5C3PW94"/>
<dbReference type="AlphaFoldDB" id="A0A5C3PW94"/>
<keyword evidence="1" id="KW-0472">Membrane</keyword>
<keyword evidence="1" id="KW-0812">Transmembrane</keyword>
<keyword evidence="1" id="KW-1133">Transmembrane helix</keyword>
<keyword evidence="3" id="KW-1185">Reference proteome</keyword>
<dbReference type="EMBL" id="ML210993">
    <property type="protein sequence ID" value="TFK92740.1"/>
    <property type="molecule type" value="Genomic_DNA"/>
</dbReference>
<reference evidence="2 3" key="1">
    <citation type="journal article" date="2019" name="Nat. Ecol. Evol.">
        <title>Megaphylogeny resolves global patterns of mushroom evolution.</title>
        <authorList>
            <person name="Varga T."/>
            <person name="Krizsan K."/>
            <person name="Foldi C."/>
            <person name="Dima B."/>
            <person name="Sanchez-Garcia M."/>
            <person name="Sanchez-Ramirez S."/>
            <person name="Szollosi G.J."/>
            <person name="Szarkandi J.G."/>
            <person name="Papp V."/>
            <person name="Albert L."/>
            <person name="Andreopoulos W."/>
            <person name="Angelini C."/>
            <person name="Antonin V."/>
            <person name="Barry K.W."/>
            <person name="Bougher N.L."/>
            <person name="Buchanan P."/>
            <person name="Buyck B."/>
            <person name="Bense V."/>
            <person name="Catcheside P."/>
            <person name="Chovatia M."/>
            <person name="Cooper J."/>
            <person name="Damon W."/>
            <person name="Desjardin D."/>
            <person name="Finy P."/>
            <person name="Geml J."/>
            <person name="Haridas S."/>
            <person name="Hughes K."/>
            <person name="Justo A."/>
            <person name="Karasinski D."/>
            <person name="Kautmanova I."/>
            <person name="Kiss B."/>
            <person name="Kocsube S."/>
            <person name="Kotiranta H."/>
            <person name="LaButti K.M."/>
            <person name="Lechner B.E."/>
            <person name="Liimatainen K."/>
            <person name="Lipzen A."/>
            <person name="Lukacs Z."/>
            <person name="Mihaltcheva S."/>
            <person name="Morgado L.N."/>
            <person name="Niskanen T."/>
            <person name="Noordeloos M.E."/>
            <person name="Ohm R.A."/>
            <person name="Ortiz-Santana B."/>
            <person name="Ovrebo C."/>
            <person name="Racz N."/>
            <person name="Riley R."/>
            <person name="Savchenko A."/>
            <person name="Shiryaev A."/>
            <person name="Soop K."/>
            <person name="Spirin V."/>
            <person name="Szebenyi C."/>
            <person name="Tomsovsky M."/>
            <person name="Tulloss R.E."/>
            <person name="Uehling J."/>
            <person name="Grigoriev I.V."/>
            <person name="Vagvolgyi C."/>
            <person name="Papp T."/>
            <person name="Martin F.M."/>
            <person name="Miettinen O."/>
            <person name="Hibbett D.S."/>
            <person name="Nagy L.G."/>
        </authorList>
    </citation>
    <scope>NUCLEOTIDE SEQUENCE [LARGE SCALE GENOMIC DNA]</scope>
    <source>
        <strain evidence="2 3">HHB13444</strain>
    </source>
</reference>
<evidence type="ECO:0000313" key="2">
    <source>
        <dbReference type="EMBL" id="TFK92740.1"/>
    </source>
</evidence>
<gene>
    <name evidence="2" type="ORF">K466DRAFT_659075</name>
</gene>
<protein>
    <submittedName>
        <fullName evidence="2">Uncharacterized protein</fullName>
    </submittedName>
</protein>